<sequence>MKKVNTESLIALLVVDSRKENELFPLVERERPACLLPLCNMTLLEHALFQLDRGGVSDILVGVIDDSVSSALVIRNFLNESLRSPRIRSRVTLLGGGTRSFASVGEILRDIDTNEDLRPKGEFVVVNVFSVFRVNFARIAEEHRYRHEKDPSWTSTCLFFKRHRGENKATFSGEVLVGIDEETKQLLLYRNLDECGTYVTVSDLSWSGRDHLQLIRGIVDCCCDILSPEVLTEFRENFDYEELRDYMKNKLDSDSNEISGNKSFFLDIADRGEYCRQLHGIASYYQVVRDFVHGWLGDPDLLANYERRCPPFRRIATRGPGAKLLAEISRHTAVFDSGESFAAEDAVVSVDSRVTDCIISGGVHISEQCVLENVVILDGCVIEKGCVVRDAIVGRNTRIMQGSRIDGGCVIGPDVVLPECTHIREGRAVFKASRDSLRVGEEVGVVEPENETTNGSTNTEDVFGGLDEAETPTFSFGCSSNTGNETKHIGVTDAHNKLTYSTEQRFSHDRKSLFETVGGVGDDFESIASSSPESESMNSFADECSSLSPTGFVRQTNTDQAFTSELVDTVLRALHNDSSVDDTAVELSSLRLAYDQTPEDISGNVVLTLAKESLTRASYSGSQSVSLLHTYLNRWKTLIQRFASSKEAQMRILDCSASFSTTHQVPKNFFSYVVQMLYEADIVTETTITEWTGRGEGFIAARLGIPEAAAGELLTELGPFLKWLSEAEEED</sequence>
<dbReference type="InterPro" id="IPR029044">
    <property type="entry name" value="Nucleotide-diphossugar_trans"/>
</dbReference>
<dbReference type="GeneID" id="16997085"/>
<dbReference type="Proteomes" id="UP000007014">
    <property type="component" value="Chromosome 18"/>
</dbReference>
<dbReference type="InterPro" id="IPR056729">
    <property type="entry name" value="GMPPB_C"/>
</dbReference>
<dbReference type="eggNOG" id="KOG1461">
    <property type="taxonomic scope" value="Eukaryota"/>
</dbReference>
<dbReference type="HOGENOM" id="CLU_012507_1_0_1"/>
<accession>M1VLJ3</accession>
<reference evidence="4 5" key="1">
    <citation type="journal article" date="2004" name="Nature">
        <title>Genome sequence of the ultrasmall unicellular red alga Cyanidioschyzon merolae 10D.</title>
        <authorList>
            <person name="Matsuzaki M."/>
            <person name="Misumi O."/>
            <person name="Shin-i T."/>
            <person name="Maruyama S."/>
            <person name="Takahara M."/>
            <person name="Miyagishima S."/>
            <person name="Mori T."/>
            <person name="Nishida K."/>
            <person name="Yagisawa F."/>
            <person name="Nishida K."/>
            <person name="Yoshida Y."/>
            <person name="Nishimura Y."/>
            <person name="Nakao S."/>
            <person name="Kobayashi T."/>
            <person name="Momoyama Y."/>
            <person name="Higashiyama T."/>
            <person name="Minoda A."/>
            <person name="Sano M."/>
            <person name="Nomoto H."/>
            <person name="Oishi K."/>
            <person name="Hayashi H."/>
            <person name="Ohta F."/>
            <person name="Nishizaka S."/>
            <person name="Haga S."/>
            <person name="Miura S."/>
            <person name="Morishita T."/>
            <person name="Kabeya Y."/>
            <person name="Terasawa K."/>
            <person name="Suzuki Y."/>
            <person name="Ishii Y."/>
            <person name="Asakawa S."/>
            <person name="Takano H."/>
            <person name="Ohta N."/>
            <person name="Kuroiwa H."/>
            <person name="Tanaka K."/>
            <person name="Shimizu N."/>
            <person name="Sugano S."/>
            <person name="Sato N."/>
            <person name="Nozaki H."/>
            <person name="Ogasawara N."/>
            <person name="Kohara Y."/>
            <person name="Kuroiwa T."/>
        </authorList>
    </citation>
    <scope>NUCLEOTIDE SEQUENCE [LARGE SCALE GENOMIC DNA]</scope>
    <source>
        <strain evidence="4 5">10D</strain>
    </source>
</reference>
<protein>
    <recommendedName>
        <fullName evidence="1">Translation initiation factor eIF2B subunit epsilon</fullName>
    </recommendedName>
    <alternativeName>
        <fullName evidence="2">eIF2B GDP-GTP exchange factor subunit epsilon</fullName>
    </alternativeName>
</protein>
<dbReference type="SMART" id="SM00515">
    <property type="entry name" value="eIF5C"/>
    <property type="match status" value="1"/>
</dbReference>
<gene>
    <name evidence="4" type="ORF">CYME_CMR397C</name>
</gene>
<dbReference type="GO" id="GO:0005085">
    <property type="term" value="F:guanyl-nucleotide exchange factor activity"/>
    <property type="evidence" value="ECO:0007669"/>
    <property type="project" value="InterPro"/>
</dbReference>
<name>M1VLJ3_CYAM1</name>
<dbReference type="PROSITE" id="PS51363">
    <property type="entry name" value="W2"/>
    <property type="match status" value="1"/>
</dbReference>
<feature type="domain" description="W2" evidence="3">
    <location>
        <begin position="556"/>
        <end position="731"/>
    </location>
</feature>
<dbReference type="PANTHER" id="PTHR45887:SF1">
    <property type="entry name" value="TRANSLATION INITIATION FACTOR EIF-2B SUBUNIT EPSILON"/>
    <property type="match status" value="1"/>
</dbReference>
<dbReference type="InterPro" id="IPR044123">
    <property type="entry name" value="W2_eIF2B_epsilon"/>
</dbReference>
<dbReference type="EMBL" id="AP006500">
    <property type="protein sequence ID" value="BAM82583.1"/>
    <property type="molecule type" value="Genomic_DNA"/>
</dbReference>
<dbReference type="Gramene" id="CMR397CT">
    <property type="protein sequence ID" value="CMR397CT"/>
    <property type="gene ID" value="CMR397C"/>
</dbReference>
<dbReference type="AlphaFoldDB" id="M1VLJ3"/>
<dbReference type="SUPFAM" id="SSF48371">
    <property type="entry name" value="ARM repeat"/>
    <property type="match status" value="1"/>
</dbReference>
<dbReference type="GO" id="GO:0003743">
    <property type="term" value="F:translation initiation factor activity"/>
    <property type="evidence" value="ECO:0007669"/>
    <property type="project" value="UniProtKB-KW"/>
</dbReference>
<dbReference type="InterPro" id="IPR003307">
    <property type="entry name" value="W2_domain"/>
</dbReference>
<dbReference type="STRING" id="280699.M1VLJ3"/>
<dbReference type="InterPro" id="IPR016024">
    <property type="entry name" value="ARM-type_fold"/>
</dbReference>
<dbReference type="InterPro" id="IPR011004">
    <property type="entry name" value="Trimer_LpxA-like_sf"/>
</dbReference>
<dbReference type="GO" id="GO:0005851">
    <property type="term" value="C:eukaryotic translation initiation factor 2B complex"/>
    <property type="evidence" value="ECO:0007669"/>
    <property type="project" value="TreeGrafter"/>
</dbReference>
<evidence type="ECO:0000256" key="2">
    <source>
        <dbReference type="ARBA" id="ARBA00044345"/>
    </source>
</evidence>
<dbReference type="Pfam" id="PF25087">
    <property type="entry name" value="GMPPB_C"/>
    <property type="match status" value="1"/>
</dbReference>
<keyword evidence="4" id="KW-0396">Initiation factor</keyword>
<keyword evidence="5" id="KW-1185">Reference proteome</keyword>
<dbReference type="Gene3D" id="1.25.40.180">
    <property type="match status" value="1"/>
</dbReference>
<dbReference type="OMA" id="LAQSCKI"/>
<evidence type="ECO:0000313" key="5">
    <source>
        <dbReference type="Proteomes" id="UP000007014"/>
    </source>
</evidence>
<reference evidence="4 5" key="2">
    <citation type="journal article" date="2007" name="BMC Biol.">
        <title>A 100%-complete sequence reveals unusually simple genomic features in the hot-spring red alga Cyanidioschyzon merolae.</title>
        <authorList>
            <person name="Nozaki H."/>
            <person name="Takano H."/>
            <person name="Misumi O."/>
            <person name="Terasawa K."/>
            <person name="Matsuzaki M."/>
            <person name="Maruyama S."/>
            <person name="Nishida K."/>
            <person name="Yagisawa F."/>
            <person name="Yoshida Y."/>
            <person name="Fujiwara T."/>
            <person name="Takio S."/>
            <person name="Tamura K."/>
            <person name="Chung S.J."/>
            <person name="Nakamura S."/>
            <person name="Kuroiwa H."/>
            <person name="Tanaka K."/>
            <person name="Sato N."/>
            <person name="Kuroiwa T."/>
        </authorList>
    </citation>
    <scope>NUCLEOTIDE SEQUENCE [LARGE SCALE GENOMIC DNA]</scope>
    <source>
        <strain evidence="4 5">10D</strain>
    </source>
</reference>
<dbReference type="SUPFAM" id="SSF51161">
    <property type="entry name" value="Trimeric LpxA-like enzymes"/>
    <property type="match status" value="1"/>
</dbReference>
<dbReference type="CDD" id="cd11558">
    <property type="entry name" value="W2_eIF2B_epsilon"/>
    <property type="match status" value="1"/>
</dbReference>
<dbReference type="GO" id="GO:0031369">
    <property type="term" value="F:translation initiation factor binding"/>
    <property type="evidence" value="ECO:0007669"/>
    <property type="project" value="InterPro"/>
</dbReference>
<dbReference type="Gene3D" id="3.90.550.10">
    <property type="entry name" value="Spore Coat Polysaccharide Biosynthesis Protein SpsA, Chain A"/>
    <property type="match status" value="1"/>
</dbReference>
<proteinExistence type="predicted"/>
<dbReference type="KEGG" id="cme:CYME_CMR397C"/>
<organism evidence="4 5">
    <name type="scientific">Cyanidioschyzon merolae (strain NIES-3377 / 10D)</name>
    <name type="common">Unicellular red alga</name>
    <dbReference type="NCBI Taxonomy" id="280699"/>
    <lineage>
        <taxon>Eukaryota</taxon>
        <taxon>Rhodophyta</taxon>
        <taxon>Bangiophyceae</taxon>
        <taxon>Cyanidiales</taxon>
        <taxon>Cyanidiaceae</taxon>
        <taxon>Cyanidioschyzon</taxon>
    </lineage>
</organism>
<dbReference type="RefSeq" id="XP_005538619.1">
    <property type="nucleotide sequence ID" value="XM_005538562.1"/>
</dbReference>
<dbReference type="InterPro" id="IPR051956">
    <property type="entry name" value="eIF2B_epsilon"/>
</dbReference>
<dbReference type="OrthoDB" id="2564at2759"/>
<dbReference type="Pfam" id="PF02020">
    <property type="entry name" value="W2"/>
    <property type="match status" value="1"/>
</dbReference>
<dbReference type="PANTHER" id="PTHR45887">
    <property type="entry name" value="TRANSLATION INITIATION FACTOR EIF-2B SUBUNIT EPSILON"/>
    <property type="match status" value="1"/>
</dbReference>
<evidence type="ECO:0000313" key="4">
    <source>
        <dbReference type="EMBL" id="BAM82583.1"/>
    </source>
</evidence>
<evidence type="ECO:0000259" key="3">
    <source>
        <dbReference type="PROSITE" id="PS51363"/>
    </source>
</evidence>
<keyword evidence="4" id="KW-0648">Protein biosynthesis</keyword>
<evidence type="ECO:0000256" key="1">
    <source>
        <dbReference type="ARBA" id="ARBA00044144"/>
    </source>
</evidence>
<dbReference type="SUPFAM" id="SSF53448">
    <property type="entry name" value="Nucleotide-diphospho-sugar transferases"/>
    <property type="match status" value="1"/>
</dbReference>
<dbReference type="Gene3D" id="2.160.10.10">
    <property type="entry name" value="Hexapeptide repeat proteins"/>
    <property type="match status" value="1"/>
</dbReference>